<keyword evidence="2" id="KW-1133">Transmembrane helix</keyword>
<evidence type="ECO:0000256" key="2">
    <source>
        <dbReference type="SAM" id="Phobius"/>
    </source>
</evidence>
<reference evidence="3 4" key="2">
    <citation type="journal article" date="2013" name="PLoS Genet.">
        <title>Comparative genome structure, secondary metabolite, and effector coding capacity across Cochliobolus pathogens.</title>
        <authorList>
            <person name="Condon B.J."/>
            <person name="Leng Y."/>
            <person name="Wu D."/>
            <person name="Bushley K.E."/>
            <person name="Ohm R.A."/>
            <person name="Otillar R."/>
            <person name="Martin J."/>
            <person name="Schackwitz W."/>
            <person name="Grimwood J."/>
            <person name="MohdZainudin N."/>
            <person name="Xue C."/>
            <person name="Wang R."/>
            <person name="Manning V.A."/>
            <person name="Dhillon B."/>
            <person name="Tu Z.J."/>
            <person name="Steffenson B.J."/>
            <person name="Salamov A."/>
            <person name="Sun H."/>
            <person name="Lowry S."/>
            <person name="LaButti K."/>
            <person name="Han J."/>
            <person name="Copeland A."/>
            <person name="Lindquist E."/>
            <person name="Barry K."/>
            <person name="Schmutz J."/>
            <person name="Baker S.E."/>
            <person name="Ciuffetti L.M."/>
            <person name="Grigoriev I.V."/>
            <person name="Zhong S."/>
            <person name="Turgeon B.G."/>
        </authorList>
    </citation>
    <scope>NUCLEOTIDE SEQUENCE [LARGE SCALE GENOMIC DNA]</scope>
    <source>
        <strain evidence="4">28A</strain>
    </source>
</reference>
<feature type="compositionally biased region" description="Low complexity" evidence="1">
    <location>
        <begin position="84"/>
        <end position="96"/>
    </location>
</feature>
<dbReference type="OrthoDB" id="4492972at2759"/>
<reference evidence="3 4" key="1">
    <citation type="journal article" date="2012" name="PLoS Pathog.">
        <title>Diverse lifestyles and strategies of plant pathogenesis encoded in the genomes of eighteen Dothideomycetes fungi.</title>
        <authorList>
            <person name="Ohm R.A."/>
            <person name="Feau N."/>
            <person name="Henrissat B."/>
            <person name="Schoch C.L."/>
            <person name="Horwitz B.A."/>
            <person name="Barry K.W."/>
            <person name="Condon B.J."/>
            <person name="Copeland A.C."/>
            <person name="Dhillon B."/>
            <person name="Glaser F."/>
            <person name="Hesse C.N."/>
            <person name="Kosti I."/>
            <person name="LaButti K."/>
            <person name="Lindquist E.A."/>
            <person name="Lucas S."/>
            <person name="Salamov A.A."/>
            <person name="Bradshaw R.E."/>
            <person name="Ciuffetti L."/>
            <person name="Hamelin R.C."/>
            <person name="Kema G.H.J."/>
            <person name="Lawrence C."/>
            <person name="Scott J.A."/>
            <person name="Spatafora J.W."/>
            <person name="Turgeon B.G."/>
            <person name="de Wit P.J.G.M."/>
            <person name="Zhong S."/>
            <person name="Goodwin S.B."/>
            <person name="Grigoriev I.V."/>
        </authorList>
    </citation>
    <scope>NUCLEOTIDE SEQUENCE [LARGE SCALE GENOMIC DNA]</scope>
    <source>
        <strain evidence="4">28A</strain>
    </source>
</reference>
<keyword evidence="2" id="KW-0812">Transmembrane</keyword>
<dbReference type="RefSeq" id="XP_008026247.1">
    <property type="nucleotide sequence ID" value="XM_008028056.1"/>
</dbReference>
<dbReference type="Proteomes" id="UP000016935">
    <property type="component" value="Unassembled WGS sequence"/>
</dbReference>
<feature type="region of interest" description="Disordered" evidence="1">
    <location>
        <begin position="180"/>
        <end position="264"/>
    </location>
</feature>
<sequence>MLLRLGSSSVELSMWSPVYAVAPLVLLSVSIPLAFFALLTTSVALALLSFRALVVYFQLAMAIVGAWLSPSPSNHGLPRRSHPRPASARPSPTGARQPSRRTSIASMASSQDVPACPAPPPNFLNYKNNSLTTLIGTSELTRDFEGVGGWRVPGDDDEEALWMGINSRLELPAEIPTRRHRRSITGTTSPGHRLSVGSETLRMSPVQSRARTPVRFVPDDEYGYFPQQPASNHRRLSYSSETPKQYPRRKSASGSSTSSNTSAGLAIAIKHAGE</sequence>
<accession>R0JZG1</accession>
<dbReference type="eggNOG" id="ENOG502SAXD">
    <property type="taxonomic scope" value="Eukaryota"/>
</dbReference>
<feature type="compositionally biased region" description="Polar residues" evidence="1">
    <location>
        <begin position="100"/>
        <end position="112"/>
    </location>
</feature>
<evidence type="ECO:0000313" key="4">
    <source>
        <dbReference type="Proteomes" id="UP000016935"/>
    </source>
</evidence>
<feature type="compositionally biased region" description="Low complexity" evidence="1">
    <location>
        <begin position="252"/>
        <end position="264"/>
    </location>
</feature>
<dbReference type="GeneID" id="19395421"/>
<keyword evidence="2" id="KW-0472">Membrane</keyword>
<dbReference type="EMBL" id="KB908604">
    <property type="protein sequence ID" value="EOA86273.1"/>
    <property type="molecule type" value="Genomic_DNA"/>
</dbReference>
<name>R0JZG1_EXST2</name>
<protein>
    <submittedName>
        <fullName evidence="3">Uncharacterized protein</fullName>
    </submittedName>
</protein>
<evidence type="ECO:0000256" key="1">
    <source>
        <dbReference type="SAM" id="MobiDB-lite"/>
    </source>
</evidence>
<proteinExistence type="predicted"/>
<gene>
    <name evidence="3" type="ORF">SETTUDRAFT_110396</name>
</gene>
<organism evidence="3 4">
    <name type="scientific">Exserohilum turcicum (strain 28A)</name>
    <name type="common">Northern leaf blight fungus</name>
    <name type="synonym">Setosphaeria turcica</name>
    <dbReference type="NCBI Taxonomy" id="671987"/>
    <lineage>
        <taxon>Eukaryota</taxon>
        <taxon>Fungi</taxon>
        <taxon>Dikarya</taxon>
        <taxon>Ascomycota</taxon>
        <taxon>Pezizomycotina</taxon>
        <taxon>Dothideomycetes</taxon>
        <taxon>Pleosporomycetidae</taxon>
        <taxon>Pleosporales</taxon>
        <taxon>Pleosporineae</taxon>
        <taxon>Pleosporaceae</taxon>
        <taxon>Exserohilum</taxon>
    </lineage>
</organism>
<feature type="transmembrane region" description="Helical" evidence="2">
    <location>
        <begin position="46"/>
        <end position="68"/>
    </location>
</feature>
<dbReference type="AlphaFoldDB" id="R0JZG1"/>
<feature type="region of interest" description="Disordered" evidence="1">
    <location>
        <begin position="73"/>
        <end position="114"/>
    </location>
</feature>
<dbReference type="HOGENOM" id="CLU_056392_0_0_1"/>
<evidence type="ECO:0000313" key="3">
    <source>
        <dbReference type="EMBL" id="EOA86273.1"/>
    </source>
</evidence>
<feature type="transmembrane region" description="Helical" evidence="2">
    <location>
        <begin position="20"/>
        <end position="39"/>
    </location>
</feature>
<keyword evidence="4" id="KW-1185">Reference proteome</keyword>